<dbReference type="PROSITE" id="PS50984">
    <property type="entry name" value="TRUD"/>
    <property type="match status" value="1"/>
</dbReference>
<dbReference type="Proteomes" id="UP001500994">
    <property type="component" value="Unassembled WGS sequence"/>
</dbReference>
<dbReference type="InterPro" id="IPR001656">
    <property type="entry name" value="PsdUridine_synth_TruD"/>
</dbReference>
<gene>
    <name evidence="4" type="ORF">GCM10009864_63630</name>
</gene>
<reference evidence="4 5" key="1">
    <citation type="journal article" date="2019" name="Int. J. Syst. Evol. Microbiol.">
        <title>The Global Catalogue of Microorganisms (GCM) 10K type strain sequencing project: providing services to taxonomists for standard genome sequencing and annotation.</title>
        <authorList>
            <consortium name="The Broad Institute Genomics Platform"/>
            <consortium name="The Broad Institute Genome Sequencing Center for Infectious Disease"/>
            <person name="Wu L."/>
            <person name="Ma J."/>
        </authorList>
    </citation>
    <scope>NUCLEOTIDE SEQUENCE [LARGE SCALE GENOMIC DNA]</scope>
    <source>
        <strain evidence="4 5">JCM 16374</strain>
    </source>
</reference>
<feature type="domain" description="TRUD" evidence="3">
    <location>
        <begin position="152"/>
        <end position="323"/>
    </location>
</feature>
<evidence type="ECO:0000256" key="2">
    <source>
        <dbReference type="ARBA" id="ARBA00023235"/>
    </source>
</evidence>
<keyword evidence="2" id="KW-0413">Isomerase</keyword>
<protein>
    <recommendedName>
        <fullName evidence="3">TRUD domain-containing protein</fullName>
    </recommendedName>
</protein>
<organism evidence="4 5">
    <name type="scientific">Streptomyces lunalinharesii</name>
    <dbReference type="NCBI Taxonomy" id="333384"/>
    <lineage>
        <taxon>Bacteria</taxon>
        <taxon>Bacillati</taxon>
        <taxon>Actinomycetota</taxon>
        <taxon>Actinomycetes</taxon>
        <taxon>Kitasatosporales</taxon>
        <taxon>Streptomycetaceae</taxon>
        <taxon>Streptomyces</taxon>
    </lineage>
</organism>
<dbReference type="PANTHER" id="PTHR13326">
    <property type="entry name" value="TRNA PSEUDOURIDINE SYNTHASE D"/>
    <property type="match status" value="1"/>
</dbReference>
<name>A0ABN3SPR6_9ACTN</name>
<dbReference type="InterPro" id="IPR011760">
    <property type="entry name" value="PsdUridine_synth_TruD_insert"/>
</dbReference>
<dbReference type="Gene3D" id="3.30.2350.20">
    <property type="entry name" value="TruD, catalytic domain"/>
    <property type="match status" value="1"/>
</dbReference>
<dbReference type="InterPro" id="IPR020103">
    <property type="entry name" value="PsdUridine_synth_cat_dom_sf"/>
</dbReference>
<sequence>MTVEHPVLKARHTDFIVQETLVLPVQDEPDAPYQYLRLRKRGYTTFEAIDRIAEVCGVPASDVTAAGLKDEDAVTEQHLACRGGLSPDRIAEFNARHAAGDRAMSLTPHGYGRQDLRAGHLEGNGFRITVRGLSPTFAAALDGLGERTRDLFFVNYYDTQRFGVAGGPKTTHHIGRALLADDHRAALDLVRDSKSSEAEHARHFSGPAAEFFAALDPRVRAFYLCAHASYVWNDQLTARLRHLHRHPLDETHRDGIPYAFATHRDDVLSLLQQAPTLPYARYRWTDGAVRRTEGLRPTVVQTRVRVDRTGEDTDTPGRYACELVLFLPTGCYATNAVAQWVAWTARTAATSEP</sequence>
<evidence type="ECO:0000256" key="1">
    <source>
        <dbReference type="ARBA" id="ARBA00007953"/>
    </source>
</evidence>
<dbReference type="RefSeq" id="WP_344582376.1">
    <property type="nucleotide sequence ID" value="NZ_BAAARK010000029.1"/>
</dbReference>
<dbReference type="PANTHER" id="PTHR13326:SF21">
    <property type="entry name" value="PSEUDOURIDYLATE SYNTHASE PUS7L"/>
    <property type="match status" value="1"/>
</dbReference>
<evidence type="ECO:0000313" key="4">
    <source>
        <dbReference type="EMBL" id="GAA2682189.1"/>
    </source>
</evidence>
<dbReference type="EMBL" id="BAAARK010000029">
    <property type="protein sequence ID" value="GAA2682189.1"/>
    <property type="molecule type" value="Genomic_DNA"/>
</dbReference>
<accession>A0ABN3SPR6</accession>
<evidence type="ECO:0000259" key="3">
    <source>
        <dbReference type="PROSITE" id="PS50984"/>
    </source>
</evidence>
<comment type="similarity">
    <text evidence="1">Belongs to the pseudouridine synthase TruD family.</text>
</comment>
<evidence type="ECO:0000313" key="5">
    <source>
        <dbReference type="Proteomes" id="UP001500994"/>
    </source>
</evidence>
<dbReference type="InterPro" id="IPR042214">
    <property type="entry name" value="TruD_catalytic"/>
</dbReference>
<comment type="caution">
    <text evidence="4">The sequence shown here is derived from an EMBL/GenBank/DDBJ whole genome shotgun (WGS) entry which is preliminary data.</text>
</comment>
<dbReference type="Pfam" id="PF01142">
    <property type="entry name" value="TruD"/>
    <property type="match status" value="1"/>
</dbReference>
<dbReference type="SUPFAM" id="SSF55120">
    <property type="entry name" value="Pseudouridine synthase"/>
    <property type="match status" value="1"/>
</dbReference>
<keyword evidence="5" id="KW-1185">Reference proteome</keyword>
<proteinExistence type="inferred from homology"/>